<comment type="pathway">
    <text evidence="2">Protein modification; protein glycosylation.</text>
</comment>
<evidence type="ECO:0000256" key="2">
    <source>
        <dbReference type="ARBA" id="ARBA00004922"/>
    </source>
</evidence>
<gene>
    <name evidence="12" type="ORF">E8E13_004148</name>
</gene>
<protein>
    <recommendedName>
        <fullName evidence="14">Glycosyltransferase family 71 protein</fullName>
    </recommendedName>
</protein>
<dbReference type="InterPro" id="IPR022751">
    <property type="entry name" value="Alpha_mannosyltransferase"/>
</dbReference>
<dbReference type="GO" id="GO:0000026">
    <property type="term" value="F:alpha-1,2-mannosyltransferase activity"/>
    <property type="evidence" value="ECO:0007669"/>
    <property type="project" value="TreeGrafter"/>
</dbReference>
<reference evidence="12" key="1">
    <citation type="submission" date="2019-04" db="EMBL/GenBank/DDBJ databases">
        <title>Sequencing of skin fungus with MAO and IRED activity.</title>
        <authorList>
            <person name="Marsaioli A.J."/>
            <person name="Bonatto J.M.C."/>
            <person name="Reis Junior O."/>
        </authorList>
    </citation>
    <scope>NUCLEOTIDE SEQUENCE</scope>
    <source>
        <strain evidence="12">30M1</strain>
    </source>
</reference>
<dbReference type="SUPFAM" id="SSF53448">
    <property type="entry name" value="Nucleotide-diphospho-sugar transferases"/>
    <property type="match status" value="1"/>
</dbReference>
<dbReference type="PANTHER" id="PTHR31646">
    <property type="entry name" value="ALPHA-1,2-MANNOSYLTRANSFERASE MNN2"/>
    <property type="match status" value="1"/>
</dbReference>
<evidence type="ECO:0000256" key="10">
    <source>
        <dbReference type="SAM" id="MobiDB-lite"/>
    </source>
</evidence>
<evidence type="ECO:0000256" key="3">
    <source>
        <dbReference type="ARBA" id="ARBA00009105"/>
    </source>
</evidence>
<evidence type="ECO:0000256" key="6">
    <source>
        <dbReference type="ARBA" id="ARBA00022968"/>
    </source>
</evidence>
<evidence type="ECO:0000256" key="11">
    <source>
        <dbReference type="SAM" id="Phobius"/>
    </source>
</evidence>
<evidence type="ECO:0000313" key="12">
    <source>
        <dbReference type="EMBL" id="KAF3009513.1"/>
    </source>
</evidence>
<name>A0A9P4TNE7_CURKU</name>
<accession>A0A9P4TNE7</accession>
<evidence type="ECO:0000256" key="9">
    <source>
        <dbReference type="ARBA" id="ARBA00023136"/>
    </source>
</evidence>
<keyword evidence="4" id="KW-0808">Transferase</keyword>
<keyword evidence="7 11" id="KW-1133">Transmembrane helix</keyword>
<keyword evidence="5 11" id="KW-0812">Transmembrane</keyword>
<evidence type="ECO:0000313" key="13">
    <source>
        <dbReference type="Proteomes" id="UP000801428"/>
    </source>
</evidence>
<proteinExistence type="inferred from homology"/>
<organism evidence="12 13">
    <name type="scientific">Curvularia kusanoi</name>
    <name type="common">Cochliobolus kusanoi</name>
    <dbReference type="NCBI Taxonomy" id="90978"/>
    <lineage>
        <taxon>Eukaryota</taxon>
        <taxon>Fungi</taxon>
        <taxon>Dikarya</taxon>
        <taxon>Ascomycota</taxon>
        <taxon>Pezizomycotina</taxon>
        <taxon>Dothideomycetes</taxon>
        <taxon>Pleosporomycetidae</taxon>
        <taxon>Pleosporales</taxon>
        <taxon>Pleosporineae</taxon>
        <taxon>Pleosporaceae</taxon>
        <taxon>Curvularia</taxon>
    </lineage>
</organism>
<evidence type="ECO:0000256" key="8">
    <source>
        <dbReference type="ARBA" id="ARBA00023034"/>
    </source>
</evidence>
<dbReference type="PANTHER" id="PTHR31646:SF1">
    <property type="entry name" value="ALPHA-1,2-MANNOSYLTRANSFERASE MNN2"/>
    <property type="match status" value="1"/>
</dbReference>
<dbReference type="AlphaFoldDB" id="A0A9P4TNE7"/>
<feature type="transmembrane region" description="Helical" evidence="11">
    <location>
        <begin position="12"/>
        <end position="30"/>
    </location>
</feature>
<evidence type="ECO:0008006" key="14">
    <source>
        <dbReference type="Google" id="ProtNLM"/>
    </source>
</evidence>
<keyword evidence="9 11" id="KW-0472">Membrane</keyword>
<evidence type="ECO:0000256" key="7">
    <source>
        <dbReference type="ARBA" id="ARBA00022989"/>
    </source>
</evidence>
<feature type="region of interest" description="Disordered" evidence="10">
    <location>
        <begin position="58"/>
        <end position="80"/>
    </location>
</feature>
<evidence type="ECO:0000256" key="1">
    <source>
        <dbReference type="ARBA" id="ARBA00004323"/>
    </source>
</evidence>
<dbReference type="Pfam" id="PF11051">
    <property type="entry name" value="Mannosyl_trans3"/>
    <property type="match status" value="2"/>
</dbReference>
<dbReference type="Gene3D" id="3.90.550.10">
    <property type="entry name" value="Spore Coat Polysaccharide Biosynthesis Protein SpsA, Chain A"/>
    <property type="match status" value="1"/>
</dbReference>
<comment type="similarity">
    <text evidence="3">Belongs to the MNN1/MNT family.</text>
</comment>
<dbReference type="GO" id="GO:0046354">
    <property type="term" value="P:mannan biosynthetic process"/>
    <property type="evidence" value="ECO:0007669"/>
    <property type="project" value="TreeGrafter"/>
</dbReference>
<feature type="compositionally biased region" description="Polar residues" evidence="10">
    <location>
        <begin position="71"/>
        <end position="80"/>
    </location>
</feature>
<evidence type="ECO:0000256" key="5">
    <source>
        <dbReference type="ARBA" id="ARBA00022692"/>
    </source>
</evidence>
<sequence length="538" mass="60466">MRTINTSLALRVLFLPVVFVIYCTFVQLRSHVDNVAAHSRPSPEYGTVTHAPLSTGIAVTKPSTAGPPGTDTATSSTRNLTEMKSTFSSGLEDFWRDLATALEDARPDCDPIKVQDGHPTNEETSFDPQNISKLPPSRLVNFTDDQERILFKSHYRMRTASKHLARNLLFSKGERGIVTTANAKYIPIFLVSLRMLRRTGCDLPVEVFIDDWSKYDPVICESVLPSMNAACVVLSEIYDTASNARKPTSYQFKLFAMLFSSFQHVLFLDSDAFPAHDPTDLFTTAPYTTHGLVLWPDLFGLTISEHYYHIAGIPYESPSARLSSESGILLLDKEKHRESFMMMMYYNYYGPDYYYPLLCQGSHGAGDKETFVQAAMAVGAPWYQVKSGVAGLGFFDNKDYRLSGMSQMDPRTDYLYVPPTKNHIHPADLWDAKDVTPDEKVPTKPKPLFVHQNMHKLDPARILSLEGSTAKTKDGKHTRMWGTLKTNVESFGYDIERRVWEAIVEEGCRLSDNADVCSDLKNHFVEVFGALESTDPAR</sequence>
<evidence type="ECO:0000256" key="4">
    <source>
        <dbReference type="ARBA" id="ARBA00022679"/>
    </source>
</evidence>
<dbReference type="Proteomes" id="UP000801428">
    <property type="component" value="Unassembled WGS sequence"/>
</dbReference>
<dbReference type="InterPro" id="IPR029044">
    <property type="entry name" value="Nucleotide-diphossugar_trans"/>
</dbReference>
<comment type="caution">
    <text evidence="12">The sequence shown here is derived from an EMBL/GenBank/DDBJ whole genome shotgun (WGS) entry which is preliminary data.</text>
</comment>
<dbReference type="OrthoDB" id="430354at2759"/>
<keyword evidence="8" id="KW-0333">Golgi apparatus</keyword>
<dbReference type="EMBL" id="SWKU01000002">
    <property type="protein sequence ID" value="KAF3009513.1"/>
    <property type="molecule type" value="Genomic_DNA"/>
</dbReference>
<comment type="subcellular location">
    <subcellularLocation>
        <location evidence="1">Golgi apparatus membrane</location>
        <topology evidence="1">Single-pass type II membrane protein</topology>
    </subcellularLocation>
</comment>
<keyword evidence="6" id="KW-0735">Signal-anchor</keyword>
<keyword evidence="13" id="KW-1185">Reference proteome</keyword>
<dbReference type="GO" id="GO:0000139">
    <property type="term" value="C:Golgi membrane"/>
    <property type="evidence" value="ECO:0007669"/>
    <property type="project" value="UniProtKB-SubCell"/>
</dbReference>